<dbReference type="EMBL" id="LR215974">
    <property type="protein sequence ID" value="VFB04407.1"/>
    <property type="molecule type" value="Genomic_DNA"/>
</dbReference>
<organism evidence="2 3">
    <name type="scientific">Chryseobacterium taihuense</name>
    <dbReference type="NCBI Taxonomy" id="1141221"/>
    <lineage>
        <taxon>Bacteria</taxon>
        <taxon>Pseudomonadati</taxon>
        <taxon>Bacteroidota</taxon>
        <taxon>Flavobacteriia</taxon>
        <taxon>Flavobacteriales</taxon>
        <taxon>Weeksellaceae</taxon>
        <taxon>Chryseobacterium group</taxon>
        <taxon>Chryseobacterium</taxon>
    </lineage>
</organism>
<reference evidence="2 3" key="1">
    <citation type="submission" date="2019-02" db="EMBL/GenBank/DDBJ databases">
        <authorList>
            <consortium name="Pathogen Informatics"/>
        </authorList>
    </citation>
    <scope>NUCLEOTIDE SEQUENCE [LARGE SCALE GENOMIC DNA]</scope>
    <source>
        <strain evidence="2 3">3012STDY6944375</strain>
    </source>
</reference>
<feature type="signal peptide" evidence="1">
    <location>
        <begin position="1"/>
        <end position="18"/>
    </location>
</feature>
<gene>
    <name evidence="2" type="primary">gldH</name>
    <name evidence="2" type="ORF">NCTC12078_02432</name>
</gene>
<dbReference type="Proteomes" id="UP000290013">
    <property type="component" value="Chromosome"/>
</dbReference>
<protein>
    <submittedName>
        <fullName evidence="2">Gliding motility lipoprotein gldH</fullName>
    </submittedName>
</protein>
<dbReference type="Pfam" id="PF14109">
    <property type="entry name" value="GldH_lipo"/>
    <property type="match status" value="1"/>
</dbReference>
<dbReference type="NCBIfam" id="TIGR03511">
    <property type="entry name" value="GldH_lipo"/>
    <property type="match status" value="1"/>
</dbReference>
<evidence type="ECO:0000256" key="1">
    <source>
        <dbReference type="SAM" id="SignalP"/>
    </source>
</evidence>
<proteinExistence type="predicted"/>
<evidence type="ECO:0000313" key="3">
    <source>
        <dbReference type="Proteomes" id="UP000290013"/>
    </source>
</evidence>
<sequence>MYKISCFVLLMILAGCNASDENVIMNHVDNKWDKNIRQKFNLEISDPENPKNIIFVVRNNNDYPYSNIRFIVNLTYPKTRKTETDTLNYILAKLNGEWLGTGFGETKETLFQYKLNYKFPEKGSYEISVSQAMRNDHLPGIEDLGIKVETAKTVSANTNGTK</sequence>
<feature type="chain" id="PRO_5020191849" evidence="1">
    <location>
        <begin position="19"/>
        <end position="162"/>
    </location>
</feature>
<keyword evidence="1" id="KW-0732">Signal</keyword>
<dbReference type="InterPro" id="IPR020018">
    <property type="entry name" value="Motility-assoc_lipoprot_GldH"/>
</dbReference>
<dbReference type="PROSITE" id="PS51257">
    <property type="entry name" value="PROKAR_LIPOPROTEIN"/>
    <property type="match status" value="1"/>
</dbReference>
<keyword evidence="2" id="KW-0449">Lipoprotein</keyword>
<accession>A0A4U8WDA3</accession>
<dbReference type="AlphaFoldDB" id="A0A4U8WDA3"/>
<dbReference type="RefSeq" id="WP_130914659.1">
    <property type="nucleotide sequence ID" value="NZ_LR215974.1"/>
</dbReference>
<evidence type="ECO:0000313" key="2">
    <source>
        <dbReference type="EMBL" id="VFB04407.1"/>
    </source>
</evidence>
<dbReference type="KEGG" id="ctai:NCTC12078_02432"/>
<name>A0A4U8WDA3_9FLAO</name>